<accession>A0ABN9LQR5</accession>
<dbReference type="Proteomes" id="UP001176940">
    <property type="component" value="Unassembled WGS sequence"/>
</dbReference>
<feature type="non-terminal residue" evidence="1">
    <location>
        <position position="289"/>
    </location>
</feature>
<comment type="caution">
    <text evidence="1">The sequence shown here is derived from an EMBL/GenBank/DDBJ whole genome shotgun (WGS) entry which is preliminary data.</text>
</comment>
<dbReference type="EMBL" id="CAUEEQ010027917">
    <property type="protein sequence ID" value="CAJ0948152.1"/>
    <property type="molecule type" value="Genomic_DNA"/>
</dbReference>
<dbReference type="InterPro" id="IPR052865">
    <property type="entry name" value="Zinc_finger_BED"/>
</dbReference>
<evidence type="ECO:0000313" key="1">
    <source>
        <dbReference type="EMBL" id="CAJ0948152.1"/>
    </source>
</evidence>
<keyword evidence="2" id="KW-1185">Reference proteome</keyword>
<evidence type="ECO:0008006" key="3">
    <source>
        <dbReference type="Google" id="ProtNLM"/>
    </source>
</evidence>
<gene>
    <name evidence="1" type="ORF">RIMI_LOCUS12000679</name>
</gene>
<dbReference type="PANTHER" id="PTHR47241">
    <property type="entry name" value="FINGER PROTEIN, PUTATIVE-RELATED"/>
    <property type="match status" value="1"/>
</dbReference>
<dbReference type="SUPFAM" id="SSF140996">
    <property type="entry name" value="Hermes dimerisation domain"/>
    <property type="match status" value="1"/>
</dbReference>
<reference evidence="1" key="1">
    <citation type="submission" date="2023-07" db="EMBL/GenBank/DDBJ databases">
        <authorList>
            <person name="Stuckert A."/>
        </authorList>
    </citation>
    <scope>NUCLEOTIDE SEQUENCE</scope>
</reference>
<name>A0ABN9LQR5_9NEOB</name>
<organism evidence="1 2">
    <name type="scientific">Ranitomeya imitator</name>
    <name type="common">mimic poison frog</name>
    <dbReference type="NCBI Taxonomy" id="111125"/>
    <lineage>
        <taxon>Eukaryota</taxon>
        <taxon>Metazoa</taxon>
        <taxon>Chordata</taxon>
        <taxon>Craniata</taxon>
        <taxon>Vertebrata</taxon>
        <taxon>Euteleostomi</taxon>
        <taxon>Amphibia</taxon>
        <taxon>Batrachia</taxon>
        <taxon>Anura</taxon>
        <taxon>Neobatrachia</taxon>
        <taxon>Hyloidea</taxon>
        <taxon>Dendrobatidae</taxon>
        <taxon>Dendrobatinae</taxon>
        <taxon>Ranitomeya</taxon>
    </lineage>
</organism>
<dbReference type="PANTHER" id="PTHR47241:SF1">
    <property type="entry name" value="BED-TYPE DOMAIN-CONTAINING PROTEIN"/>
    <property type="match status" value="1"/>
</dbReference>
<sequence>MSKQKHMGYLHSEQKGSNIYHTHSGKKFQIIDYYTCGTPYVVYLIKCPYSLACVGETTQPVKECISKNKSTIWCKNLLLPIPNHFIFHNHKISQLKFQVTEQLSTPRRGGDRIKILKQREAYWIHMSYTLHPRGLRQLTSGGYHVTALRAWTSLHLDIVPVYQIKGISKLVKLCLPKVQCFCDSLTSSPSERQRYSQRTVPQLWSRKRLFSPMHDKSKRLSSTISTLLATEMLPFCLVDTDGFRKLMDVAVPQYQLPSHHYFSKKAVPALHQHVADNLTHSLTKSMSPR</sequence>
<protein>
    <recommendedName>
        <fullName evidence="3">Maturase K</fullName>
    </recommendedName>
</protein>
<evidence type="ECO:0000313" key="2">
    <source>
        <dbReference type="Proteomes" id="UP001176940"/>
    </source>
</evidence>
<proteinExistence type="predicted"/>